<sequence>MRTGGPWSFEEKRLHINCLELLADSLAIKTFTKSRACAQKKLETFCWRPGDKTPVVPMPLPGVSGLAVLPLIDSWKVDFHPSVFQLLRGIFNLPPPQPKYSHTWKVSQVLGYVKSLGPNENLSLKNWPFKLVTLLGLTAPDRSSDLAKRDLRWRTFHPEGVSFSLSDLSKTSKPGDTPKTSYHAAFREDKDLCPVECLMFYEIKTKEFRSVDEHNKLFLSHILPHNPVSSSTLARWIKSMLQLAGADTSIFTAHSLRGAATTEALNHGVSITDILGIADWSQESTSARFYYKPRFDVSPGNAVLSAYHS</sequence>
<dbReference type="GO" id="GO:0003677">
    <property type="term" value="F:DNA binding"/>
    <property type="evidence" value="ECO:0007669"/>
    <property type="project" value="InterPro"/>
</dbReference>
<dbReference type="AlphaFoldDB" id="A0A6S7GP03"/>
<name>A0A6S7GP03_PARCT</name>
<protein>
    <submittedName>
        <fullName evidence="1">Integrase recombinase xerD</fullName>
    </submittedName>
</protein>
<dbReference type="PANTHER" id="PTHR35617">
    <property type="entry name" value="PHAGE_INTEGRASE DOMAIN-CONTAINING PROTEIN"/>
    <property type="match status" value="1"/>
</dbReference>
<dbReference type="PROSITE" id="PS51898">
    <property type="entry name" value="TYR_RECOMBINASE"/>
    <property type="match status" value="1"/>
</dbReference>
<dbReference type="OrthoDB" id="10064229at2759"/>
<accession>A0A6S7GP03</accession>
<dbReference type="Proteomes" id="UP001152795">
    <property type="component" value="Unassembled WGS sequence"/>
</dbReference>
<dbReference type="InterPro" id="IPR002104">
    <property type="entry name" value="Integrase_catalytic"/>
</dbReference>
<dbReference type="InterPro" id="IPR013762">
    <property type="entry name" value="Integrase-like_cat_sf"/>
</dbReference>
<comment type="caution">
    <text evidence="1">The sequence shown here is derived from an EMBL/GenBank/DDBJ whole genome shotgun (WGS) entry which is preliminary data.</text>
</comment>
<evidence type="ECO:0000313" key="1">
    <source>
        <dbReference type="EMBL" id="CAB3991639.1"/>
    </source>
</evidence>
<dbReference type="Pfam" id="PF00589">
    <property type="entry name" value="Phage_integrase"/>
    <property type="match status" value="1"/>
</dbReference>
<dbReference type="InterPro" id="IPR011010">
    <property type="entry name" value="DNA_brk_join_enz"/>
</dbReference>
<dbReference type="Gene3D" id="1.10.443.10">
    <property type="entry name" value="Intergrase catalytic core"/>
    <property type="match status" value="1"/>
</dbReference>
<dbReference type="SUPFAM" id="SSF56349">
    <property type="entry name" value="DNA breaking-rejoining enzymes"/>
    <property type="match status" value="1"/>
</dbReference>
<keyword evidence="2" id="KW-1185">Reference proteome</keyword>
<dbReference type="GO" id="GO:0015074">
    <property type="term" value="P:DNA integration"/>
    <property type="evidence" value="ECO:0007669"/>
    <property type="project" value="InterPro"/>
</dbReference>
<proteinExistence type="predicted"/>
<gene>
    <name evidence="1" type="ORF">PACLA_8A065227</name>
</gene>
<dbReference type="PANTHER" id="PTHR35617:SF3">
    <property type="entry name" value="CORE-BINDING (CB) DOMAIN-CONTAINING PROTEIN"/>
    <property type="match status" value="1"/>
</dbReference>
<dbReference type="EMBL" id="CACRXK020001890">
    <property type="protein sequence ID" value="CAB3991639.1"/>
    <property type="molecule type" value="Genomic_DNA"/>
</dbReference>
<dbReference type="GO" id="GO:0006310">
    <property type="term" value="P:DNA recombination"/>
    <property type="evidence" value="ECO:0007669"/>
    <property type="project" value="InterPro"/>
</dbReference>
<organism evidence="1 2">
    <name type="scientific">Paramuricea clavata</name>
    <name type="common">Red gorgonian</name>
    <name type="synonym">Violescent sea-whip</name>
    <dbReference type="NCBI Taxonomy" id="317549"/>
    <lineage>
        <taxon>Eukaryota</taxon>
        <taxon>Metazoa</taxon>
        <taxon>Cnidaria</taxon>
        <taxon>Anthozoa</taxon>
        <taxon>Octocorallia</taxon>
        <taxon>Malacalcyonacea</taxon>
        <taxon>Plexauridae</taxon>
        <taxon>Paramuricea</taxon>
    </lineage>
</organism>
<reference evidence="1" key="1">
    <citation type="submission" date="2020-04" db="EMBL/GenBank/DDBJ databases">
        <authorList>
            <person name="Alioto T."/>
            <person name="Alioto T."/>
            <person name="Gomez Garrido J."/>
        </authorList>
    </citation>
    <scope>NUCLEOTIDE SEQUENCE</scope>
    <source>
        <strain evidence="1">A484AB</strain>
    </source>
</reference>
<evidence type="ECO:0000313" key="2">
    <source>
        <dbReference type="Proteomes" id="UP001152795"/>
    </source>
</evidence>